<dbReference type="InterPro" id="IPR036390">
    <property type="entry name" value="WH_DNA-bd_sf"/>
</dbReference>
<dbReference type="SUPFAM" id="SSF46785">
    <property type="entry name" value="Winged helix' DNA-binding domain"/>
    <property type="match status" value="1"/>
</dbReference>
<dbReference type="InterPro" id="IPR039422">
    <property type="entry name" value="MarR/SlyA-like"/>
</dbReference>
<gene>
    <name evidence="2" type="ORF">E4656_11790</name>
</gene>
<dbReference type="AlphaFoldDB" id="A0A4Z0W6F2"/>
<evidence type="ECO:0000313" key="2">
    <source>
        <dbReference type="EMBL" id="TGG92805.1"/>
    </source>
</evidence>
<dbReference type="SMART" id="SM00347">
    <property type="entry name" value="HTH_MARR"/>
    <property type="match status" value="1"/>
</dbReference>
<dbReference type="GO" id="GO:0006950">
    <property type="term" value="P:response to stress"/>
    <property type="evidence" value="ECO:0007669"/>
    <property type="project" value="TreeGrafter"/>
</dbReference>
<comment type="caution">
    <text evidence="2">The sequence shown here is derived from an EMBL/GenBank/DDBJ whole genome shotgun (WGS) entry which is preliminary data.</text>
</comment>
<accession>A0A4Z0W6F2</accession>
<dbReference type="EMBL" id="SRMF01000004">
    <property type="protein sequence ID" value="TGG92805.1"/>
    <property type="molecule type" value="Genomic_DNA"/>
</dbReference>
<dbReference type="OrthoDB" id="72352at2"/>
<dbReference type="InterPro" id="IPR000835">
    <property type="entry name" value="HTH_MarR-typ"/>
</dbReference>
<dbReference type="GO" id="GO:0003700">
    <property type="term" value="F:DNA-binding transcription factor activity"/>
    <property type="evidence" value="ECO:0007669"/>
    <property type="project" value="InterPro"/>
</dbReference>
<evidence type="ECO:0000259" key="1">
    <source>
        <dbReference type="PROSITE" id="PS50995"/>
    </source>
</evidence>
<dbReference type="Pfam" id="PF12802">
    <property type="entry name" value="MarR_2"/>
    <property type="match status" value="1"/>
</dbReference>
<dbReference type="Gene3D" id="1.10.10.10">
    <property type="entry name" value="Winged helix-like DNA-binding domain superfamily/Winged helix DNA-binding domain"/>
    <property type="match status" value="1"/>
</dbReference>
<sequence>MTTQRPSENAIAAWTRLVRVSTQLHVKIEQSLKNQGLPPLSWYDVLIEVHRAGSEGLRQFEISNKTLLPKHNLSRLIDRLEKEKLVRRQTCSEDGRGNLILITEEGTEVLKRMWPVYGSGIHEGIEGSLEPEEVLMLAELLEKLTTGSRK</sequence>
<evidence type="ECO:0000313" key="3">
    <source>
        <dbReference type="Proteomes" id="UP000297475"/>
    </source>
</evidence>
<dbReference type="Proteomes" id="UP000297475">
    <property type="component" value="Unassembled WGS sequence"/>
</dbReference>
<dbReference type="PRINTS" id="PR00598">
    <property type="entry name" value="HTHMARR"/>
</dbReference>
<feature type="domain" description="HTH marR-type" evidence="1">
    <location>
        <begin position="10"/>
        <end position="146"/>
    </location>
</feature>
<dbReference type="InterPro" id="IPR036388">
    <property type="entry name" value="WH-like_DNA-bd_sf"/>
</dbReference>
<dbReference type="PROSITE" id="PS50995">
    <property type="entry name" value="HTH_MARR_2"/>
    <property type="match status" value="1"/>
</dbReference>
<organism evidence="2 3">
    <name type="scientific">Natronospirillum operosum</name>
    <dbReference type="NCBI Taxonomy" id="2759953"/>
    <lineage>
        <taxon>Bacteria</taxon>
        <taxon>Pseudomonadati</taxon>
        <taxon>Pseudomonadota</taxon>
        <taxon>Gammaproteobacteria</taxon>
        <taxon>Oceanospirillales</taxon>
        <taxon>Natronospirillaceae</taxon>
        <taxon>Natronospirillum</taxon>
    </lineage>
</organism>
<protein>
    <submittedName>
        <fullName evidence="2">MarR family transcriptional regulator</fullName>
    </submittedName>
</protein>
<keyword evidence="3" id="KW-1185">Reference proteome</keyword>
<proteinExistence type="predicted"/>
<dbReference type="PANTHER" id="PTHR33164">
    <property type="entry name" value="TRANSCRIPTIONAL REGULATOR, MARR FAMILY"/>
    <property type="match status" value="1"/>
</dbReference>
<name>A0A4Z0W6F2_9GAMM</name>
<reference evidence="2 3" key="1">
    <citation type="submission" date="2019-04" db="EMBL/GenBank/DDBJ databases">
        <title>Natronospirillum operosus gen. nov., sp. nov., a haloalkaliphilic satellite isolated from decaying biomass of laboratory culture of cyanobacterium Geitlerinema sp. and proposal of Natronospirillaceae fam. nov. and Saccharospirillaceae fam. nov.</title>
        <authorList>
            <person name="Kevbrin V."/>
            <person name="Boltyanskaya Y."/>
            <person name="Koziaeva V."/>
            <person name="Grouzdev D.S."/>
            <person name="Park M."/>
            <person name="Cho J."/>
        </authorList>
    </citation>
    <scope>NUCLEOTIDE SEQUENCE [LARGE SCALE GENOMIC DNA]</scope>
    <source>
        <strain evidence="2 3">G-116</strain>
    </source>
</reference>
<dbReference type="PANTHER" id="PTHR33164:SF104">
    <property type="entry name" value="TRANSCRIPTIONAL REGULATORY PROTEIN"/>
    <property type="match status" value="1"/>
</dbReference>